<dbReference type="Ensembl" id="ENSGWIT00000037187.1">
    <property type="protein sequence ID" value="ENSGWIP00000034119.1"/>
    <property type="gene ID" value="ENSGWIG00000017629.1"/>
</dbReference>
<keyword evidence="6" id="KW-0067">ATP-binding</keyword>
<sequence>MDQDTVQEQHEIQTEDQRTRKQLTPEPGPGPSCVSFRSDQSMDIPIVFKGGPSTDPHSLEGVDGSSGAEPDSIFTLLEDNIISFVKAELKHMQKIVDGDDPECSESQMEGEDEEQRRSREAFLKITLYFLKRMKQEELAERLQSRTKAPQYQRELKSKLKKKFQCVSEGVAKAGSPTLLKEIYTELYITEGGGGEVNQEHEVMQIETASRRSDTAERAITLEELFKAPPGRPRPIRTVMTKGVAGIGKTLLTHKFTVDWAEDKAQQEVHYTFPLTFRELNVLRERSFSLVGLVDHFFSGSKEAGICSFQDYLVLFILDGLDECRLTLDFLSTQTLTDVSESTSVEVLLINLIRGELLPSALLWITTRPAAANQIPPECVDMVTEVRGFTDPQKDEYFRRRSTDEEQVSRIISHIRTCRSLHIMCHIPLFCWITATVLEDILKSREKGELPRTLTQIYSHYVVLQNKVKMVKFDRGAATDPHWSPQSREMMESLGKLAFEQLQKGKLIFYESDLTECGMDLRAASVCSGVFTQVFREESSLYQDKVFTFIHLSLQEFLAALHVHQTFISSKVNLLEHQPLKKNSWMSLFKRTTLNLLHQCAVDEALQSPNGHLDLFLRFLLGLSLPTNQRLLQGLLTQTRSDSLTNQKTVEYIKKKLRESLSTERSINLFHCLNEVNDHSLLEEIQQYMKSGRLSTEQLSPAQWSALVFILLSSQEHLDVFDLKSFSPSEEAFLKLLPVIKASKKAELSFCGLSERSCAALSSVLSSQSSSVKHLDLSNNDLQDSGVKLLCEGLKSPHCKLDSLRSVDHMFHQHCPVPCLLTCFLSCGCFSESSLSGCVITEVGGASLAAALSSNSSSVRELDLSYNHPGDSAVKLLSQRLNTLR</sequence>
<dbReference type="InterPro" id="IPR027417">
    <property type="entry name" value="P-loop_NTPase"/>
</dbReference>
<reference evidence="9" key="1">
    <citation type="submission" date="2025-08" db="UniProtKB">
        <authorList>
            <consortium name="Ensembl"/>
        </authorList>
    </citation>
    <scope>IDENTIFICATION</scope>
</reference>
<evidence type="ECO:0000256" key="1">
    <source>
        <dbReference type="ARBA" id="ARBA00004496"/>
    </source>
</evidence>
<dbReference type="Pfam" id="PF17776">
    <property type="entry name" value="NLRC4_HD2"/>
    <property type="match status" value="1"/>
</dbReference>
<feature type="compositionally biased region" description="Basic and acidic residues" evidence="7">
    <location>
        <begin position="7"/>
        <end position="19"/>
    </location>
</feature>
<evidence type="ECO:0000256" key="5">
    <source>
        <dbReference type="ARBA" id="ARBA00022741"/>
    </source>
</evidence>
<keyword evidence="4" id="KW-0677">Repeat</keyword>
<dbReference type="SUPFAM" id="SSF52047">
    <property type="entry name" value="RNI-like"/>
    <property type="match status" value="1"/>
</dbReference>
<evidence type="ECO:0000256" key="4">
    <source>
        <dbReference type="ARBA" id="ARBA00022737"/>
    </source>
</evidence>
<keyword evidence="3" id="KW-0433">Leucine-rich repeat</keyword>
<dbReference type="Pfam" id="PF13516">
    <property type="entry name" value="LRR_6"/>
    <property type="match status" value="1"/>
</dbReference>
<dbReference type="InterPro" id="IPR041075">
    <property type="entry name" value="NOD1/2_WH"/>
</dbReference>
<dbReference type="PANTHER" id="PTHR24106">
    <property type="entry name" value="NACHT, LRR AND CARD DOMAINS-CONTAINING"/>
    <property type="match status" value="1"/>
</dbReference>
<evidence type="ECO:0000313" key="9">
    <source>
        <dbReference type="Ensembl" id="ENSGWIP00000034119.1"/>
    </source>
</evidence>
<dbReference type="Pfam" id="PF14484">
    <property type="entry name" value="FISNA"/>
    <property type="match status" value="1"/>
</dbReference>
<keyword evidence="2" id="KW-0963">Cytoplasm</keyword>
<name>A0A8C5GQY9_GOUWI</name>
<evidence type="ECO:0000259" key="8">
    <source>
        <dbReference type="PROSITE" id="PS50837"/>
    </source>
</evidence>
<evidence type="ECO:0000256" key="7">
    <source>
        <dbReference type="SAM" id="MobiDB-lite"/>
    </source>
</evidence>
<organism evidence="9 10">
    <name type="scientific">Gouania willdenowi</name>
    <name type="common">Blunt-snouted clingfish</name>
    <name type="synonym">Lepadogaster willdenowi</name>
    <dbReference type="NCBI Taxonomy" id="441366"/>
    <lineage>
        <taxon>Eukaryota</taxon>
        <taxon>Metazoa</taxon>
        <taxon>Chordata</taxon>
        <taxon>Craniata</taxon>
        <taxon>Vertebrata</taxon>
        <taxon>Euteleostomi</taxon>
        <taxon>Actinopterygii</taxon>
        <taxon>Neopterygii</taxon>
        <taxon>Teleostei</taxon>
        <taxon>Neoteleostei</taxon>
        <taxon>Acanthomorphata</taxon>
        <taxon>Ovalentaria</taxon>
        <taxon>Blenniimorphae</taxon>
        <taxon>Blenniiformes</taxon>
        <taxon>Gobiesocoidei</taxon>
        <taxon>Gobiesocidae</taxon>
        <taxon>Gobiesocinae</taxon>
        <taxon>Gouania</taxon>
    </lineage>
</organism>
<dbReference type="InterPro" id="IPR051261">
    <property type="entry name" value="NLR"/>
</dbReference>
<feature type="region of interest" description="Disordered" evidence="7">
    <location>
        <begin position="97"/>
        <end position="117"/>
    </location>
</feature>
<evidence type="ECO:0000256" key="2">
    <source>
        <dbReference type="ARBA" id="ARBA00022490"/>
    </source>
</evidence>
<evidence type="ECO:0000256" key="6">
    <source>
        <dbReference type="ARBA" id="ARBA00022840"/>
    </source>
</evidence>
<dbReference type="InterPro" id="IPR001611">
    <property type="entry name" value="Leu-rich_rpt"/>
</dbReference>
<dbReference type="Proteomes" id="UP000694680">
    <property type="component" value="Unassembled WGS sequence"/>
</dbReference>
<reference evidence="9" key="2">
    <citation type="submission" date="2025-09" db="UniProtKB">
        <authorList>
            <consortium name="Ensembl"/>
        </authorList>
    </citation>
    <scope>IDENTIFICATION</scope>
</reference>
<comment type="subcellular location">
    <subcellularLocation>
        <location evidence="1">Cytoplasm</location>
    </subcellularLocation>
</comment>
<proteinExistence type="predicted"/>
<dbReference type="FunFam" id="3.40.50.300:FF:001524">
    <property type="entry name" value="Si:dkey-126g1.7"/>
    <property type="match status" value="1"/>
</dbReference>
<dbReference type="Gene3D" id="3.40.50.300">
    <property type="entry name" value="P-loop containing nucleotide triphosphate hydrolases"/>
    <property type="match status" value="1"/>
</dbReference>
<feature type="compositionally biased region" description="Acidic residues" evidence="7">
    <location>
        <begin position="98"/>
        <end position="113"/>
    </location>
</feature>
<dbReference type="PROSITE" id="PS50837">
    <property type="entry name" value="NACHT"/>
    <property type="match status" value="1"/>
</dbReference>
<dbReference type="Pfam" id="PF05729">
    <property type="entry name" value="NACHT"/>
    <property type="match status" value="1"/>
</dbReference>
<evidence type="ECO:0000256" key="3">
    <source>
        <dbReference type="ARBA" id="ARBA00022614"/>
    </source>
</evidence>
<protein>
    <recommendedName>
        <fullName evidence="8">NACHT domain-containing protein</fullName>
    </recommendedName>
</protein>
<evidence type="ECO:0000313" key="10">
    <source>
        <dbReference type="Proteomes" id="UP000694680"/>
    </source>
</evidence>
<dbReference type="InterPro" id="IPR032675">
    <property type="entry name" value="LRR_dom_sf"/>
</dbReference>
<dbReference type="AlphaFoldDB" id="A0A8C5GQY9"/>
<accession>A0A8C5GQY9</accession>
<dbReference type="GO" id="GO:0005524">
    <property type="term" value="F:ATP binding"/>
    <property type="evidence" value="ECO:0007669"/>
    <property type="project" value="UniProtKB-KW"/>
</dbReference>
<dbReference type="GO" id="GO:0005737">
    <property type="term" value="C:cytoplasm"/>
    <property type="evidence" value="ECO:0007669"/>
    <property type="project" value="UniProtKB-SubCell"/>
</dbReference>
<feature type="domain" description="NACHT" evidence="8">
    <location>
        <begin position="236"/>
        <end position="370"/>
    </location>
</feature>
<dbReference type="InterPro" id="IPR007111">
    <property type="entry name" value="NACHT_NTPase"/>
</dbReference>
<dbReference type="Pfam" id="PF17779">
    <property type="entry name" value="WHD_NOD2"/>
    <property type="match status" value="1"/>
</dbReference>
<dbReference type="InterPro" id="IPR029495">
    <property type="entry name" value="NACHT-assoc"/>
</dbReference>
<dbReference type="SMART" id="SM01288">
    <property type="entry name" value="FISNA"/>
    <property type="match status" value="1"/>
</dbReference>
<keyword evidence="5" id="KW-0547">Nucleotide-binding</keyword>
<keyword evidence="10" id="KW-1185">Reference proteome</keyword>
<dbReference type="Gene3D" id="3.80.10.10">
    <property type="entry name" value="Ribonuclease Inhibitor"/>
    <property type="match status" value="1"/>
</dbReference>
<feature type="region of interest" description="Disordered" evidence="7">
    <location>
        <begin position="1"/>
        <end position="66"/>
    </location>
</feature>
<dbReference type="InterPro" id="IPR041267">
    <property type="entry name" value="NLRP_HD2"/>
</dbReference>
<dbReference type="SMART" id="SM00368">
    <property type="entry name" value="LRR_RI"/>
    <property type="match status" value="3"/>
</dbReference>